<reference evidence="2" key="1">
    <citation type="submission" date="2015-09" db="EMBL/GenBank/DDBJ databases">
        <authorList>
            <person name="Rodrigo-Torres Lidia"/>
            <person name="Arahal R.David."/>
        </authorList>
    </citation>
    <scope>NUCLEOTIDE SEQUENCE [LARGE SCALE GENOMIC DNA]</scope>
    <source>
        <strain evidence="2">CECT 7735</strain>
    </source>
</reference>
<dbReference type="AlphaFoldDB" id="A0A0P1I2P2"/>
<dbReference type="GeneID" id="83879787"/>
<dbReference type="Proteomes" id="UP000051870">
    <property type="component" value="Unassembled WGS sequence"/>
</dbReference>
<sequence length="117" mass="13216">MTDSYTEFQARVARIYDGEKSKRSFFKKRTSQTLDRDGYFVIRGAARRRSFPWTGLLLVAVAFFGTKGAVMAKVGPDFYSQQVNRLAPASVIEEAGAWTMRPDPISRWVAMQIKSLG</sequence>
<protein>
    <submittedName>
        <fullName evidence="1">Uncharacterized protein</fullName>
    </submittedName>
</protein>
<evidence type="ECO:0000313" key="1">
    <source>
        <dbReference type="EMBL" id="CUJ87084.1"/>
    </source>
</evidence>
<organism evidence="1 2">
    <name type="scientific">Shimia thalassica</name>
    <dbReference type="NCBI Taxonomy" id="1715693"/>
    <lineage>
        <taxon>Bacteria</taxon>
        <taxon>Pseudomonadati</taxon>
        <taxon>Pseudomonadota</taxon>
        <taxon>Alphaproteobacteria</taxon>
        <taxon>Rhodobacterales</taxon>
        <taxon>Roseobacteraceae</taxon>
    </lineage>
</organism>
<dbReference type="EMBL" id="CYTW01000001">
    <property type="protein sequence ID" value="CUJ87084.1"/>
    <property type="molecule type" value="Genomic_DNA"/>
</dbReference>
<name>A0A0P1I2P2_9RHOB</name>
<dbReference type="STRING" id="1715693.PH7735_00711"/>
<gene>
    <name evidence="1" type="ORF">PH7735_00711</name>
</gene>
<keyword evidence="2" id="KW-1185">Reference proteome</keyword>
<accession>A0A0P1I2P2</accession>
<proteinExistence type="predicted"/>
<evidence type="ECO:0000313" key="2">
    <source>
        <dbReference type="Proteomes" id="UP000051870"/>
    </source>
</evidence>
<dbReference type="RefSeq" id="WP_058309913.1">
    <property type="nucleotide sequence ID" value="NZ_CYTW01000001.1"/>
</dbReference>